<reference evidence="2 3" key="1">
    <citation type="journal article" date="2021" name="Commun. Biol.">
        <title>The genome of Shorea leprosula (Dipterocarpaceae) highlights the ecological relevance of drought in aseasonal tropical rainforests.</title>
        <authorList>
            <person name="Ng K.K.S."/>
            <person name="Kobayashi M.J."/>
            <person name="Fawcett J.A."/>
            <person name="Hatakeyama M."/>
            <person name="Paape T."/>
            <person name="Ng C.H."/>
            <person name="Ang C.C."/>
            <person name="Tnah L.H."/>
            <person name="Lee C.T."/>
            <person name="Nishiyama T."/>
            <person name="Sese J."/>
            <person name="O'Brien M.J."/>
            <person name="Copetti D."/>
            <person name="Mohd Noor M.I."/>
            <person name="Ong R.C."/>
            <person name="Putra M."/>
            <person name="Sireger I.Z."/>
            <person name="Indrioko S."/>
            <person name="Kosugi Y."/>
            <person name="Izuno A."/>
            <person name="Isagi Y."/>
            <person name="Lee S.L."/>
            <person name="Shimizu K.K."/>
        </authorList>
    </citation>
    <scope>NUCLEOTIDE SEQUENCE [LARGE SCALE GENOMIC DNA]</scope>
    <source>
        <strain evidence="2">214</strain>
    </source>
</reference>
<dbReference type="EMBL" id="BPVZ01000050">
    <property type="protein sequence ID" value="GKV18446.1"/>
    <property type="molecule type" value="Genomic_DNA"/>
</dbReference>
<feature type="region of interest" description="Disordered" evidence="1">
    <location>
        <begin position="1"/>
        <end position="76"/>
    </location>
</feature>
<sequence length="76" mass="8048">MERKSCCGYSIPTTPKKEPVVTPKKEDAKPVVKKEDAPAVPSSTNAMKTPKAEEKETATVKKEPVKVSKGCGGSSS</sequence>
<protein>
    <submittedName>
        <fullName evidence="2">Uncharacterized protein</fullName>
    </submittedName>
</protein>
<evidence type="ECO:0000313" key="3">
    <source>
        <dbReference type="Proteomes" id="UP001054252"/>
    </source>
</evidence>
<evidence type="ECO:0000313" key="2">
    <source>
        <dbReference type="EMBL" id="GKV18446.1"/>
    </source>
</evidence>
<evidence type="ECO:0000256" key="1">
    <source>
        <dbReference type="SAM" id="MobiDB-lite"/>
    </source>
</evidence>
<keyword evidence="3" id="KW-1185">Reference proteome</keyword>
<name>A0AAV5K5I7_9ROSI</name>
<gene>
    <name evidence="2" type="ORF">SLEP1_g28829</name>
</gene>
<organism evidence="2 3">
    <name type="scientific">Rubroshorea leprosula</name>
    <dbReference type="NCBI Taxonomy" id="152421"/>
    <lineage>
        <taxon>Eukaryota</taxon>
        <taxon>Viridiplantae</taxon>
        <taxon>Streptophyta</taxon>
        <taxon>Embryophyta</taxon>
        <taxon>Tracheophyta</taxon>
        <taxon>Spermatophyta</taxon>
        <taxon>Magnoliopsida</taxon>
        <taxon>eudicotyledons</taxon>
        <taxon>Gunneridae</taxon>
        <taxon>Pentapetalae</taxon>
        <taxon>rosids</taxon>
        <taxon>malvids</taxon>
        <taxon>Malvales</taxon>
        <taxon>Dipterocarpaceae</taxon>
        <taxon>Rubroshorea</taxon>
    </lineage>
</organism>
<feature type="compositionally biased region" description="Basic and acidic residues" evidence="1">
    <location>
        <begin position="50"/>
        <end position="66"/>
    </location>
</feature>
<proteinExistence type="predicted"/>
<comment type="caution">
    <text evidence="2">The sequence shown here is derived from an EMBL/GenBank/DDBJ whole genome shotgun (WGS) entry which is preliminary data.</text>
</comment>
<accession>A0AAV5K5I7</accession>
<dbReference type="AlphaFoldDB" id="A0AAV5K5I7"/>
<dbReference type="Proteomes" id="UP001054252">
    <property type="component" value="Unassembled WGS sequence"/>
</dbReference>
<feature type="compositionally biased region" description="Basic and acidic residues" evidence="1">
    <location>
        <begin position="15"/>
        <end position="37"/>
    </location>
</feature>